<proteinExistence type="predicted"/>
<gene>
    <name evidence="1" type="ORF">IEE_02967</name>
</gene>
<evidence type="ECO:0000313" key="1">
    <source>
        <dbReference type="EMBL" id="EJQ43736.1"/>
    </source>
</evidence>
<dbReference type="RefSeq" id="WP_002200590.1">
    <property type="nucleotide sequence ID" value="NZ_JH791996.1"/>
</dbReference>
<dbReference type="EMBL" id="AHDJ01000028">
    <property type="protein sequence ID" value="EJQ43736.1"/>
    <property type="molecule type" value="Genomic_DNA"/>
</dbReference>
<sequence>MSLASYIGCNIEVPLTPEDSDALIIIGPCFSDESLLEIVKEYQFQTNYIYEVSSGWGIELVEWQSLKEKEEAQNKLLTLCSTMEGYLKEGEYFELFSCWIGDEDQEKVGELNLKINQFDIAEICIPERTLVRIEKYN</sequence>
<accession>J8A583</accession>
<dbReference type="HOGENOM" id="CLU_156373_0_0_9"/>
<evidence type="ECO:0000313" key="2">
    <source>
        <dbReference type="Proteomes" id="UP000006600"/>
    </source>
</evidence>
<dbReference type="Proteomes" id="UP000006600">
    <property type="component" value="Unassembled WGS sequence"/>
</dbReference>
<organism evidence="1 2">
    <name type="scientific">Bacillus cereus BAG5X1-1</name>
    <dbReference type="NCBI Taxonomy" id="1053189"/>
    <lineage>
        <taxon>Bacteria</taxon>
        <taxon>Bacillati</taxon>
        <taxon>Bacillota</taxon>
        <taxon>Bacilli</taxon>
        <taxon>Bacillales</taxon>
        <taxon>Bacillaceae</taxon>
        <taxon>Bacillus</taxon>
        <taxon>Bacillus cereus group</taxon>
    </lineage>
</organism>
<evidence type="ECO:0008006" key="3">
    <source>
        <dbReference type="Google" id="ProtNLM"/>
    </source>
</evidence>
<dbReference type="PATRIC" id="fig|1053189.3.peg.3017"/>
<name>J8A583_BACCE</name>
<reference evidence="1 2" key="1">
    <citation type="submission" date="2012-04" db="EMBL/GenBank/DDBJ databases">
        <title>The Genome Sequence of Bacillus cereus BAG5X1-1.</title>
        <authorList>
            <consortium name="The Broad Institute Genome Sequencing Platform"/>
            <consortium name="The Broad Institute Genome Sequencing Center for Infectious Disease"/>
            <person name="Feldgarden M."/>
            <person name="Van der Auwera G.A."/>
            <person name="Mahillon J."/>
            <person name="Duprez V."/>
            <person name="Timmery S."/>
            <person name="Mattelet C."/>
            <person name="Dierick K."/>
            <person name="Sun M."/>
            <person name="Yu Z."/>
            <person name="Zhu L."/>
            <person name="Hu X."/>
            <person name="Shank E.B."/>
            <person name="Swiecicka I."/>
            <person name="Hansen B.M."/>
            <person name="Andrup L."/>
            <person name="Young S.K."/>
            <person name="Zeng Q."/>
            <person name="Gargeya S."/>
            <person name="Fitzgerald M."/>
            <person name="Haas B."/>
            <person name="Abouelleil A."/>
            <person name="Alvarado L."/>
            <person name="Arachchi H.M."/>
            <person name="Berlin A."/>
            <person name="Chapman S.B."/>
            <person name="Goldberg J."/>
            <person name="Griggs A."/>
            <person name="Gujja S."/>
            <person name="Hansen M."/>
            <person name="Howarth C."/>
            <person name="Imamovic A."/>
            <person name="Larimer J."/>
            <person name="McCowen C."/>
            <person name="Montmayeur A."/>
            <person name="Murphy C."/>
            <person name="Neiman D."/>
            <person name="Pearson M."/>
            <person name="Priest M."/>
            <person name="Roberts A."/>
            <person name="Saif S."/>
            <person name="Shea T."/>
            <person name="Sisk P."/>
            <person name="Sykes S."/>
            <person name="Wortman J."/>
            <person name="Nusbaum C."/>
            <person name="Birren B."/>
        </authorList>
    </citation>
    <scope>NUCLEOTIDE SEQUENCE [LARGE SCALE GENOMIC DNA]</scope>
    <source>
        <strain evidence="1 2">BAG5X1-1</strain>
    </source>
</reference>
<comment type="caution">
    <text evidence="1">The sequence shown here is derived from an EMBL/GenBank/DDBJ whole genome shotgun (WGS) entry which is preliminary data.</text>
</comment>
<dbReference type="AlphaFoldDB" id="J8A583"/>
<protein>
    <recommendedName>
        <fullName evidence="3">DUF4261 domain-containing protein</fullName>
    </recommendedName>
</protein>